<evidence type="ECO:0000256" key="2">
    <source>
        <dbReference type="ARBA" id="ARBA00022692"/>
    </source>
</evidence>
<sequence>MTALVSSNAVIVLIAATLSYRSDTISYVVSGQVTPRDCLWNQHTISHAKGVACRDCPACPEGLGLNPQCGSPVRADQDVECTPCQEGIGYSDTYDISSCNPCTICDPNEETIRRCTPTTNAVCGKCNAGFYRAVTGDCQPCSWCCTDSRNDERERECMEQSGLPANQVCRYDINTIKCAPNTSYTTATAYSTKGSNTDSSRMAAYVMRNGTIGSKLWLVALIGFFGLVTCGVVGLLYLYQKKNNVKLSLPWRNCCVNKQPSPAQSTDWTLPSQLVSGRKPSEVKSVDPRISSPHGESDTRV</sequence>
<dbReference type="GO" id="GO:0038023">
    <property type="term" value="F:signaling receptor activity"/>
    <property type="evidence" value="ECO:0007669"/>
    <property type="project" value="InterPro"/>
</dbReference>
<dbReference type="EMBL" id="JARQWQ010000063">
    <property type="protein sequence ID" value="KAK2555353.1"/>
    <property type="molecule type" value="Genomic_DNA"/>
</dbReference>
<evidence type="ECO:0000256" key="3">
    <source>
        <dbReference type="ARBA" id="ARBA00022737"/>
    </source>
</evidence>
<keyword evidence="6 9" id="KW-1015">Disulfide bond</keyword>
<evidence type="ECO:0000259" key="13">
    <source>
        <dbReference type="PROSITE" id="PS50050"/>
    </source>
</evidence>
<proteinExistence type="predicted"/>
<dbReference type="PROSITE" id="PS50050">
    <property type="entry name" value="TNFR_NGFR_2"/>
    <property type="match status" value="1"/>
</dbReference>
<dbReference type="Pfam" id="PF00020">
    <property type="entry name" value="TNFR_c6"/>
    <property type="match status" value="1"/>
</dbReference>
<keyword evidence="5 11" id="KW-0472">Membrane</keyword>
<feature type="compositionally biased region" description="Polar residues" evidence="10">
    <location>
        <begin position="259"/>
        <end position="275"/>
    </location>
</feature>
<dbReference type="GO" id="GO:0043123">
    <property type="term" value="P:positive regulation of canonical NF-kappaB signal transduction"/>
    <property type="evidence" value="ECO:0007669"/>
    <property type="project" value="InterPro"/>
</dbReference>
<evidence type="ECO:0000256" key="1">
    <source>
        <dbReference type="ARBA" id="ARBA00004167"/>
    </source>
</evidence>
<reference evidence="14" key="2">
    <citation type="journal article" date="2023" name="Science">
        <title>Genomic signatures of disease resistance in endangered staghorn corals.</title>
        <authorList>
            <person name="Vollmer S.V."/>
            <person name="Selwyn J.D."/>
            <person name="Despard B.A."/>
            <person name="Roesel C.L."/>
        </authorList>
    </citation>
    <scope>NUCLEOTIDE SEQUENCE</scope>
    <source>
        <strain evidence="14">K2</strain>
    </source>
</reference>
<evidence type="ECO:0000256" key="6">
    <source>
        <dbReference type="ARBA" id="ARBA00023157"/>
    </source>
</evidence>
<reference evidence="14" key="1">
    <citation type="journal article" date="2023" name="G3 (Bethesda)">
        <title>Whole genome assembly and annotation of the endangered Caribbean coral Acropora cervicornis.</title>
        <authorList>
            <person name="Selwyn J.D."/>
            <person name="Vollmer S.V."/>
        </authorList>
    </citation>
    <scope>NUCLEOTIDE SEQUENCE</scope>
    <source>
        <strain evidence="14">K2</strain>
    </source>
</reference>
<dbReference type="Gene3D" id="2.10.50.10">
    <property type="entry name" value="Tumor Necrosis Factor Receptor, subunit A, domain 2"/>
    <property type="match status" value="2"/>
</dbReference>
<feature type="chain" id="PRO_5042128432" description="TNFR-Cys domain-containing protein" evidence="12">
    <location>
        <begin position="25"/>
        <end position="301"/>
    </location>
</feature>
<feature type="transmembrane region" description="Helical" evidence="11">
    <location>
        <begin position="216"/>
        <end position="239"/>
    </location>
</feature>
<feature type="repeat" description="TNFR-Cys" evidence="9">
    <location>
        <begin position="83"/>
        <end position="123"/>
    </location>
</feature>
<evidence type="ECO:0000256" key="9">
    <source>
        <dbReference type="PROSITE-ProRule" id="PRU00206"/>
    </source>
</evidence>
<name>A0AAD9Q5Y4_ACRCE</name>
<feature type="disulfide bond" evidence="9">
    <location>
        <begin position="105"/>
        <end position="123"/>
    </location>
</feature>
<protein>
    <recommendedName>
        <fullName evidence="13">TNFR-Cys domain-containing protein</fullName>
    </recommendedName>
</protein>
<evidence type="ECO:0000256" key="10">
    <source>
        <dbReference type="SAM" id="MobiDB-lite"/>
    </source>
</evidence>
<dbReference type="Proteomes" id="UP001249851">
    <property type="component" value="Unassembled WGS sequence"/>
</dbReference>
<feature type="disulfide bond" evidence="9">
    <location>
        <begin position="102"/>
        <end position="115"/>
    </location>
</feature>
<evidence type="ECO:0000313" key="15">
    <source>
        <dbReference type="Proteomes" id="UP001249851"/>
    </source>
</evidence>
<evidence type="ECO:0000313" key="14">
    <source>
        <dbReference type="EMBL" id="KAK2555353.1"/>
    </source>
</evidence>
<evidence type="ECO:0000256" key="7">
    <source>
        <dbReference type="ARBA" id="ARBA00023170"/>
    </source>
</evidence>
<comment type="subcellular location">
    <subcellularLocation>
        <location evidence="1">Membrane</location>
        <topology evidence="1">Single-pass membrane protein</topology>
    </subcellularLocation>
</comment>
<keyword evidence="3" id="KW-0677">Repeat</keyword>
<dbReference type="SMART" id="SM00208">
    <property type="entry name" value="TNFR"/>
    <property type="match status" value="1"/>
</dbReference>
<dbReference type="InterPro" id="IPR001368">
    <property type="entry name" value="TNFR/NGFR_Cys_rich_reg"/>
</dbReference>
<evidence type="ECO:0000256" key="8">
    <source>
        <dbReference type="ARBA" id="ARBA00023180"/>
    </source>
</evidence>
<dbReference type="PANTHER" id="PTHR12120:SF10">
    <property type="entry name" value="TNFR-CYS DOMAIN-CONTAINING PROTEIN"/>
    <property type="match status" value="1"/>
</dbReference>
<keyword evidence="8" id="KW-0325">Glycoprotein</keyword>
<organism evidence="14 15">
    <name type="scientific">Acropora cervicornis</name>
    <name type="common">Staghorn coral</name>
    <dbReference type="NCBI Taxonomy" id="6130"/>
    <lineage>
        <taxon>Eukaryota</taxon>
        <taxon>Metazoa</taxon>
        <taxon>Cnidaria</taxon>
        <taxon>Anthozoa</taxon>
        <taxon>Hexacorallia</taxon>
        <taxon>Scleractinia</taxon>
        <taxon>Astrocoeniina</taxon>
        <taxon>Acroporidae</taxon>
        <taxon>Acropora</taxon>
    </lineage>
</organism>
<feature type="domain" description="TNFR-Cys" evidence="13">
    <location>
        <begin position="83"/>
        <end position="123"/>
    </location>
</feature>
<evidence type="ECO:0000256" key="4">
    <source>
        <dbReference type="ARBA" id="ARBA00022989"/>
    </source>
</evidence>
<keyword evidence="2 11" id="KW-0812">Transmembrane</keyword>
<accession>A0AAD9Q5Y4</accession>
<keyword evidence="15" id="KW-1185">Reference proteome</keyword>
<evidence type="ECO:0000256" key="12">
    <source>
        <dbReference type="SAM" id="SignalP"/>
    </source>
</evidence>
<dbReference type="InterPro" id="IPR047526">
    <property type="entry name" value="TNR19/27/EDAR"/>
</dbReference>
<dbReference type="PROSITE" id="PS00652">
    <property type="entry name" value="TNFR_NGFR_1"/>
    <property type="match status" value="1"/>
</dbReference>
<dbReference type="PANTHER" id="PTHR12120">
    <property type="entry name" value="TNFR-CYS DOMAIN-CONTAINING PROTEIN"/>
    <property type="match status" value="1"/>
</dbReference>
<dbReference type="GO" id="GO:0046330">
    <property type="term" value="P:positive regulation of JNK cascade"/>
    <property type="evidence" value="ECO:0007669"/>
    <property type="project" value="InterPro"/>
</dbReference>
<dbReference type="AlphaFoldDB" id="A0AAD9Q5Y4"/>
<dbReference type="GO" id="GO:0016020">
    <property type="term" value="C:membrane"/>
    <property type="evidence" value="ECO:0007669"/>
    <property type="project" value="UniProtKB-SubCell"/>
</dbReference>
<dbReference type="SUPFAM" id="SSF57586">
    <property type="entry name" value="TNF receptor-like"/>
    <property type="match status" value="1"/>
</dbReference>
<evidence type="ECO:0000256" key="11">
    <source>
        <dbReference type="SAM" id="Phobius"/>
    </source>
</evidence>
<keyword evidence="7" id="KW-0675">Receptor</keyword>
<keyword evidence="12" id="KW-0732">Signal</keyword>
<keyword evidence="4 11" id="KW-1133">Transmembrane helix</keyword>
<feature type="signal peptide" evidence="12">
    <location>
        <begin position="1"/>
        <end position="24"/>
    </location>
</feature>
<feature type="disulfide bond" evidence="9">
    <location>
        <begin position="84"/>
        <end position="99"/>
    </location>
</feature>
<feature type="region of interest" description="Disordered" evidence="10">
    <location>
        <begin position="259"/>
        <end position="301"/>
    </location>
</feature>
<gene>
    <name evidence="14" type="ORF">P5673_022985</name>
</gene>
<comment type="caution">
    <text evidence="14">The sequence shown here is derived from an EMBL/GenBank/DDBJ whole genome shotgun (WGS) entry which is preliminary data.</text>
</comment>
<evidence type="ECO:0000256" key="5">
    <source>
        <dbReference type="ARBA" id="ARBA00023136"/>
    </source>
</evidence>